<evidence type="ECO:0000256" key="1">
    <source>
        <dbReference type="ARBA" id="ARBA00001946"/>
    </source>
</evidence>
<evidence type="ECO:0000256" key="14">
    <source>
        <dbReference type="ARBA" id="ARBA00047683"/>
    </source>
</evidence>
<comment type="pathway">
    <text evidence="2">Amino-acid biosynthesis; L-tryptophan biosynthesis; L-tryptophan from chorismate: step 1/5.</text>
</comment>
<dbReference type="InterPro" id="IPR005256">
    <property type="entry name" value="Anth_synth_I_PabB"/>
</dbReference>
<dbReference type="PRINTS" id="PR00095">
    <property type="entry name" value="ANTSNTHASEI"/>
</dbReference>
<comment type="function">
    <text evidence="13">Part of a heterotetrameric complex that catalyzes the two-step biosynthesis of anthranilate, an intermediate in the biosynthesis of L-tryptophan. In the first step, the glutamine-binding beta subunit (TrpG) of anthranilate synthase (AS) provides the glutamine amidotransferase activity which generates ammonia as a substrate that, along with chorismate, is used in the second step, catalyzed by the large alpha subunit of AS (TrpE) to produce anthranilate. In the absence of TrpG, TrpE can synthesize anthranilate directly from chorismate and high concentrations of ammonia.</text>
</comment>
<keyword evidence="7" id="KW-0028">Amino-acid biosynthesis</keyword>
<evidence type="ECO:0000256" key="13">
    <source>
        <dbReference type="ARBA" id="ARBA00025634"/>
    </source>
</evidence>
<evidence type="ECO:0000256" key="3">
    <source>
        <dbReference type="ARBA" id="ARBA00009562"/>
    </source>
</evidence>
<dbReference type="GO" id="GO:0004049">
    <property type="term" value="F:anthranilate synthase activity"/>
    <property type="evidence" value="ECO:0007669"/>
    <property type="project" value="UniProtKB-EC"/>
</dbReference>
<evidence type="ECO:0000256" key="8">
    <source>
        <dbReference type="ARBA" id="ARBA00022723"/>
    </source>
</evidence>
<evidence type="ECO:0000256" key="5">
    <source>
        <dbReference type="ARBA" id="ARBA00012266"/>
    </source>
</evidence>
<evidence type="ECO:0000313" key="17">
    <source>
        <dbReference type="EMBL" id="SUZ49188.1"/>
    </source>
</evidence>
<dbReference type="Pfam" id="PF00425">
    <property type="entry name" value="Chorismate_bind"/>
    <property type="match status" value="1"/>
</dbReference>
<dbReference type="PANTHER" id="PTHR11236">
    <property type="entry name" value="AMINOBENZOATE/ANTHRANILATE SYNTHASE"/>
    <property type="match status" value="1"/>
</dbReference>
<evidence type="ECO:0000259" key="15">
    <source>
        <dbReference type="Pfam" id="PF00425"/>
    </source>
</evidence>
<protein>
    <recommendedName>
        <fullName evidence="6">Anthranilate synthase component 1</fullName>
        <ecNumber evidence="5">4.1.3.27</ecNumber>
    </recommendedName>
</protein>
<accession>A0A381N6B4</accession>
<evidence type="ECO:0000256" key="12">
    <source>
        <dbReference type="ARBA" id="ARBA00023239"/>
    </source>
</evidence>
<evidence type="ECO:0000256" key="11">
    <source>
        <dbReference type="ARBA" id="ARBA00023141"/>
    </source>
</evidence>
<keyword evidence="9" id="KW-0822">Tryptophan biosynthesis</keyword>
<dbReference type="InterPro" id="IPR015890">
    <property type="entry name" value="Chorismate_C"/>
</dbReference>
<comment type="subunit">
    <text evidence="4">Heterotetramer consisting of two non-identical subunits: a beta subunit (TrpG) and a large alpha subunit (TrpE).</text>
</comment>
<dbReference type="AlphaFoldDB" id="A0A381N6B4"/>
<evidence type="ECO:0000256" key="2">
    <source>
        <dbReference type="ARBA" id="ARBA00004873"/>
    </source>
</evidence>
<dbReference type="EC" id="4.1.3.27" evidence="5"/>
<dbReference type="InterPro" id="IPR005801">
    <property type="entry name" value="ADC_synthase"/>
</dbReference>
<feature type="domain" description="Chorismate-utilising enzyme C-terminal" evidence="15">
    <location>
        <begin position="227"/>
        <end position="480"/>
    </location>
</feature>
<proteinExistence type="inferred from homology"/>
<dbReference type="PANTHER" id="PTHR11236:SF48">
    <property type="entry name" value="ISOCHORISMATE SYNTHASE MENF"/>
    <property type="match status" value="1"/>
</dbReference>
<gene>
    <name evidence="17" type="ORF">METZ01_LOCUS2042</name>
</gene>
<evidence type="ECO:0000256" key="4">
    <source>
        <dbReference type="ARBA" id="ARBA00011575"/>
    </source>
</evidence>
<comment type="catalytic activity">
    <reaction evidence="14">
        <text>chorismate + L-glutamine = anthranilate + pyruvate + L-glutamate + H(+)</text>
        <dbReference type="Rhea" id="RHEA:21732"/>
        <dbReference type="ChEBI" id="CHEBI:15361"/>
        <dbReference type="ChEBI" id="CHEBI:15378"/>
        <dbReference type="ChEBI" id="CHEBI:16567"/>
        <dbReference type="ChEBI" id="CHEBI:29748"/>
        <dbReference type="ChEBI" id="CHEBI:29985"/>
        <dbReference type="ChEBI" id="CHEBI:58359"/>
        <dbReference type="EC" id="4.1.3.27"/>
    </reaction>
</comment>
<dbReference type="Gene3D" id="3.60.120.10">
    <property type="entry name" value="Anthranilate synthase"/>
    <property type="match status" value="1"/>
</dbReference>
<evidence type="ECO:0000256" key="6">
    <source>
        <dbReference type="ARBA" id="ARBA00020653"/>
    </source>
</evidence>
<dbReference type="UniPathway" id="UPA00035">
    <property type="reaction ID" value="UER00040"/>
</dbReference>
<keyword evidence="12" id="KW-0456">Lyase</keyword>
<dbReference type="GO" id="GO:0046872">
    <property type="term" value="F:metal ion binding"/>
    <property type="evidence" value="ECO:0007669"/>
    <property type="project" value="UniProtKB-KW"/>
</dbReference>
<keyword evidence="8" id="KW-0479">Metal-binding</keyword>
<reference evidence="17" key="1">
    <citation type="submission" date="2018-05" db="EMBL/GenBank/DDBJ databases">
        <authorList>
            <person name="Lanie J.A."/>
            <person name="Ng W.-L."/>
            <person name="Kazmierczak K.M."/>
            <person name="Andrzejewski T.M."/>
            <person name="Davidsen T.M."/>
            <person name="Wayne K.J."/>
            <person name="Tettelin H."/>
            <person name="Glass J.I."/>
            <person name="Rusch D."/>
            <person name="Podicherti R."/>
            <person name="Tsui H.-C.T."/>
            <person name="Winkler M.E."/>
        </authorList>
    </citation>
    <scope>NUCLEOTIDE SEQUENCE</scope>
</reference>
<comment type="similarity">
    <text evidence="3">Belongs to the anthranilate synthase component I family.</text>
</comment>
<dbReference type="EMBL" id="UINC01000108">
    <property type="protein sequence ID" value="SUZ49188.1"/>
    <property type="molecule type" value="Genomic_DNA"/>
</dbReference>
<keyword evidence="10" id="KW-0460">Magnesium</keyword>
<evidence type="ECO:0000259" key="16">
    <source>
        <dbReference type="Pfam" id="PF04715"/>
    </source>
</evidence>
<sequence length="495" mass="54606">MKQTSFEEFRSLATKGNFVPVYKELLADLLTPVSAFLKIAEHSDYSFLLESVEGGEQVGRYSFLGKDPFLVLRGRAGGSTVEKAGVISESDQPFIEALRAVMKEYHSPVVDDLPRFTGGAVGYLGYDSARWFEPKLASSWSDVPGPDRGSKDDAVFMLFDTVLAFDHVKHRILIISNARVASEEPLESLYQFACAKIRFLEVELERTLSRPQSQSVKSNIVTSNISKKGFEDAVLRAKAYISDGDIFQVVLSQRFETELDVDAFSVYRSLRHVNPSPYMYFIRLGDTAIAGSSPEMLVRVEGDRVETHPIAGTRPRGGSEEEDERLAYELKHDEKERAEHVMLVDLGRNDIGKVCEYGTVLVSQFMEVERYSHVMHLCSKVEGKLAEEVDSLDALVACFPAGTVSGAPKIRAMEVIAQLEPTRRGIYAGAIGYLDFAGNLDCCIGIRTVTIHGNSAVVQAGAGIVADSEPSLEYEETQAKARAMLRAIEMAKGAE</sequence>
<comment type="cofactor">
    <cofactor evidence="1">
        <name>Mg(2+)</name>
        <dbReference type="ChEBI" id="CHEBI:18420"/>
    </cofactor>
</comment>
<evidence type="ECO:0000256" key="9">
    <source>
        <dbReference type="ARBA" id="ARBA00022822"/>
    </source>
</evidence>
<feature type="domain" description="Anthranilate synthase component I N-terminal" evidence="16">
    <location>
        <begin position="28"/>
        <end position="173"/>
    </location>
</feature>
<dbReference type="NCBIfam" id="TIGR00564">
    <property type="entry name" value="trpE_most"/>
    <property type="match status" value="1"/>
</dbReference>
<evidence type="ECO:0000256" key="7">
    <source>
        <dbReference type="ARBA" id="ARBA00022605"/>
    </source>
</evidence>
<dbReference type="Pfam" id="PF04715">
    <property type="entry name" value="Anth_synt_I_N"/>
    <property type="match status" value="1"/>
</dbReference>
<dbReference type="SUPFAM" id="SSF56322">
    <property type="entry name" value="ADC synthase"/>
    <property type="match status" value="1"/>
</dbReference>
<dbReference type="GO" id="GO:0000162">
    <property type="term" value="P:L-tryptophan biosynthetic process"/>
    <property type="evidence" value="ECO:0007669"/>
    <property type="project" value="UniProtKB-UniPathway"/>
</dbReference>
<organism evidence="17">
    <name type="scientific">marine metagenome</name>
    <dbReference type="NCBI Taxonomy" id="408172"/>
    <lineage>
        <taxon>unclassified sequences</taxon>
        <taxon>metagenomes</taxon>
        <taxon>ecological metagenomes</taxon>
    </lineage>
</organism>
<evidence type="ECO:0000256" key="10">
    <source>
        <dbReference type="ARBA" id="ARBA00022842"/>
    </source>
</evidence>
<dbReference type="InterPro" id="IPR019999">
    <property type="entry name" value="Anth_synth_I-like"/>
</dbReference>
<keyword evidence="11" id="KW-0057">Aromatic amino acid biosynthesis</keyword>
<name>A0A381N6B4_9ZZZZ</name>
<dbReference type="InterPro" id="IPR006805">
    <property type="entry name" value="Anth_synth_I_N"/>
</dbReference>